<dbReference type="AlphaFoldDB" id="G0PL79"/>
<proteinExistence type="predicted"/>
<accession>G0PL79</accession>
<feature type="region of interest" description="Disordered" evidence="1">
    <location>
        <begin position="1"/>
        <end position="26"/>
    </location>
</feature>
<protein>
    <submittedName>
        <fullName evidence="2">Uncharacterized protein</fullName>
    </submittedName>
</protein>
<gene>
    <name evidence="2" type="ORF">CAEBREN_05611</name>
</gene>
<dbReference type="HOGENOM" id="CLU_2760059_0_0_1"/>
<keyword evidence="3" id="KW-1185">Reference proteome</keyword>
<reference evidence="3" key="1">
    <citation type="submission" date="2011-07" db="EMBL/GenBank/DDBJ databases">
        <authorList>
            <consortium name="Caenorhabditis brenneri Sequencing and Analysis Consortium"/>
            <person name="Wilson R.K."/>
        </authorList>
    </citation>
    <scope>NUCLEOTIDE SEQUENCE [LARGE SCALE GENOMIC DNA]</scope>
    <source>
        <strain evidence="3">PB2801</strain>
    </source>
</reference>
<evidence type="ECO:0000256" key="1">
    <source>
        <dbReference type="SAM" id="MobiDB-lite"/>
    </source>
</evidence>
<name>G0PL79_CAEBE</name>
<dbReference type="InParanoid" id="G0PL79"/>
<dbReference type="EMBL" id="GL381025">
    <property type="protein sequence ID" value="EGT34182.1"/>
    <property type="molecule type" value="Genomic_DNA"/>
</dbReference>
<evidence type="ECO:0000313" key="3">
    <source>
        <dbReference type="Proteomes" id="UP000008068"/>
    </source>
</evidence>
<dbReference type="Proteomes" id="UP000008068">
    <property type="component" value="Unassembled WGS sequence"/>
</dbReference>
<organism evidence="3">
    <name type="scientific">Caenorhabditis brenneri</name>
    <name type="common">Nematode worm</name>
    <dbReference type="NCBI Taxonomy" id="135651"/>
    <lineage>
        <taxon>Eukaryota</taxon>
        <taxon>Metazoa</taxon>
        <taxon>Ecdysozoa</taxon>
        <taxon>Nematoda</taxon>
        <taxon>Chromadorea</taxon>
        <taxon>Rhabditida</taxon>
        <taxon>Rhabditina</taxon>
        <taxon>Rhabditomorpha</taxon>
        <taxon>Rhabditoidea</taxon>
        <taxon>Rhabditidae</taxon>
        <taxon>Peloderinae</taxon>
        <taxon>Caenorhabditis</taxon>
    </lineage>
</organism>
<evidence type="ECO:0000313" key="2">
    <source>
        <dbReference type="EMBL" id="EGT34182.1"/>
    </source>
</evidence>
<sequence>MAARELIKQEPIWDEEENDGTQWPPLTGAYQEGAKYDFQDIKGNCLCCAHNNVSDAEKNGGTTERDCSNK</sequence>